<dbReference type="AlphaFoldDB" id="A0A0L0F1S7"/>
<dbReference type="Pfam" id="PF06644">
    <property type="entry name" value="ATP11"/>
    <property type="match status" value="1"/>
</dbReference>
<proteinExistence type="predicted"/>
<reference evidence="1 2" key="1">
    <citation type="submission" date="2011-02" db="EMBL/GenBank/DDBJ databases">
        <title>The Genome Sequence of Sphaeroforma arctica JP610.</title>
        <authorList>
            <consortium name="The Broad Institute Genome Sequencing Platform"/>
            <person name="Russ C."/>
            <person name="Cuomo C."/>
            <person name="Young S.K."/>
            <person name="Zeng Q."/>
            <person name="Gargeya S."/>
            <person name="Alvarado L."/>
            <person name="Berlin A."/>
            <person name="Chapman S.B."/>
            <person name="Chen Z."/>
            <person name="Freedman E."/>
            <person name="Gellesch M."/>
            <person name="Goldberg J."/>
            <person name="Griggs A."/>
            <person name="Gujja S."/>
            <person name="Heilman E."/>
            <person name="Heiman D."/>
            <person name="Howarth C."/>
            <person name="Mehta T."/>
            <person name="Neiman D."/>
            <person name="Pearson M."/>
            <person name="Roberts A."/>
            <person name="Saif S."/>
            <person name="Shea T."/>
            <person name="Shenoy N."/>
            <person name="Sisk P."/>
            <person name="Stolte C."/>
            <person name="Sykes S."/>
            <person name="White J."/>
            <person name="Yandava C."/>
            <person name="Burger G."/>
            <person name="Gray M.W."/>
            <person name="Holland P.W.H."/>
            <person name="King N."/>
            <person name="Lang F.B.F."/>
            <person name="Roger A.J."/>
            <person name="Ruiz-Trillo I."/>
            <person name="Haas B."/>
            <person name="Nusbaum C."/>
            <person name="Birren B."/>
        </authorList>
    </citation>
    <scope>NUCLEOTIDE SEQUENCE [LARGE SCALE GENOMIC DNA]</scope>
    <source>
        <strain evidence="1 2">JP610</strain>
    </source>
</reference>
<protein>
    <submittedName>
        <fullName evidence="1">Uncharacterized protein</fullName>
    </submittedName>
</protein>
<evidence type="ECO:0000313" key="1">
    <source>
        <dbReference type="EMBL" id="KNC70695.1"/>
    </source>
</evidence>
<organism evidence="1 2">
    <name type="scientific">Sphaeroforma arctica JP610</name>
    <dbReference type="NCBI Taxonomy" id="667725"/>
    <lineage>
        <taxon>Eukaryota</taxon>
        <taxon>Ichthyosporea</taxon>
        <taxon>Ichthyophonida</taxon>
        <taxon>Sphaeroforma</taxon>
    </lineage>
</organism>
<dbReference type="InterPro" id="IPR010591">
    <property type="entry name" value="ATP11"/>
</dbReference>
<dbReference type="GO" id="GO:0065003">
    <property type="term" value="P:protein-containing complex assembly"/>
    <property type="evidence" value="ECO:0007669"/>
    <property type="project" value="InterPro"/>
</dbReference>
<dbReference type="GO" id="GO:0005739">
    <property type="term" value="C:mitochondrion"/>
    <property type="evidence" value="ECO:0007669"/>
    <property type="project" value="InterPro"/>
</dbReference>
<feature type="non-terminal residue" evidence="1">
    <location>
        <position position="57"/>
    </location>
</feature>
<dbReference type="GeneID" id="25917280"/>
<name>A0A0L0F1S7_9EUKA</name>
<gene>
    <name evidence="1" type="ORF">SARC_16776</name>
</gene>
<dbReference type="RefSeq" id="XP_014144597.1">
    <property type="nucleotide sequence ID" value="XM_014289122.1"/>
</dbReference>
<sequence>PLNKMLDIEKISKLKSAHIGALWLARYESDDSRSGVGLVRDRVSNHTVYTRGKGAPM</sequence>
<dbReference type="EMBL" id="KQ250453">
    <property type="protein sequence ID" value="KNC70695.1"/>
    <property type="molecule type" value="Genomic_DNA"/>
</dbReference>
<feature type="non-terminal residue" evidence="1">
    <location>
        <position position="1"/>
    </location>
</feature>
<evidence type="ECO:0000313" key="2">
    <source>
        <dbReference type="Proteomes" id="UP000054560"/>
    </source>
</evidence>
<keyword evidence="2" id="KW-1185">Reference proteome</keyword>
<accession>A0A0L0F1S7</accession>
<dbReference type="Proteomes" id="UP000054560">
    <property type="component" value="Unassembled WGS sequence"/>
</dbReference>